<name>A0A382YXF8_9ZZZZ</name>
<evidence type="ECO:0000313" key="2">
    <source>
        <dbReference type="EMBL" id="SVD87934.1"/>
    </source>
</evidence>
<organism evidence="2">
    <name type="scientific">marine metagenome</name>
    <dbReference type="NCBI Taxonomy" id="408172"/>
    <lineage>
        <taxon>unclassified sequences</taxon>
        <taxon>metagenomes</taxon>
        <taxon>ecological metagenomes</taxon>
    </lineage>
</organism>
<gene>
    <name evidence="2" type="ORF">METZ01_LOCUS440788</name>
</gene>
<sequence length="47" mass="5936">MKQEYRHTKPYRGKDPNFEKEELTEQEIDDTVQRRLKRNRNLKKIFK</sequence>
<evidence type="ECO:0000256" key="1">
    <source>
        <dbReference type="SAM" id="MobiDB-lite"/>
    </source>
</evidence>
<feature type="region of interest" description="Disordered" evidence="1">
    <location>
        <begin position="1"/>
        <end position="20"/>
    </location>
</feature>
<accession>A0A382YXF8</accession>
<protein>
    <submittedName>
        <fullName evidence="2">Uncharacterized protein</fullName>
    </submittedName>
</protein>
<reference evidence="2" key="1">
    <citation type="submission" date="2018-05" db="EMBL/GenBank/DDBJ databases">
        <authorList>
            <person name="Lanie J.A."/>
            <person name="Ng W.-L."/>
            <person name="Kazmierczak K.M."/>
            <person name="Andrzejewski T.M."/>
            <person name="Davidsen T.M."/>
            <person name="Wayne K.J."/>
            <person name="Tettelin H."/>
            <person name="Glass J.I."/>
            <person name="Rusch D."/>
            <person name="Podicherti R."/>
            <person name="Tsui H.-C.T."/>
            <person name="Winkler M.E."/>
        </authorList>
    </citation>
    <scope>NUCLEOTIDE SEQUENCE</scope>
</reference>
<proteinExistence type="predicted"/>
<dbReference type="EMBL" id="UINC01179309">
    <property type="protein sequence ID" value="SVD87934.1"/>
    <property type="molecule type" value="Genomic_DNA"/>
</dbReference>
<dbReference type="AlphaFoldDB" id="A0A382YXF8"/>